<proteinExistence type="predicted"/>
<evidence type="ECO:0000256" key="1">
    <source>
        <dbReference type="SAM" id="MobiDB-lite"/>
    </source>
</evidence>
<feature type="compositionally biased region" description="Basic and acidic residues" evidence="1">
    <location>
        <begin position="342"/>
        <end position="367"/>
    </location>
</feature>
<dbReference type="AlphaFoldDB" id="A0A2M7XB95"/>
<reference evidence="3" key="1">
    <citation type="submission" date="2017-09" db="EMBL/GenBank/DDBJ databases">
        <title>Depth-based differentiation of microbial function through sediment-hosted aquifers and enrichment of novel symbionts in the deep terrestrial subsurface.</title>
        <authorList>
            <person name="Probst A.J."/>
            <person name="Ladd B."/>
            <person name="Jarett J.K."/>
            <person name="Geller-Mcgrath D.E."/>
            <person name="Sieber C.M.K."/>
            <person name="Emerson J.B."/>
            <person name="Anantharaman K."/>
            <person name="Thomas B.C."/>
            <person name="Malmstrom R."/>
            <person name="Stieglmeier M."/>
            <person name="Klingl A."/>
            <person name="Woyke T."/>
            <person name="Ryan C.M."/>
            <person name="Banfield J.F."/>
        </authorList>
    </citation>
    <scope>NUCLEOTIDE SEQUENCE [LARGE SCALE GENOMIC DNA]</scope>
</reference>
<sequence length="548" mass="61490">MNDQPSVKPVTVRGLPTEVRQLLFAEKTFETYYNLVGAVGGDKSQIPKLLVLFSDVLTGREDIHLFPTKLSELFSIDETKGYSLAVQLMTGVLMQVDDLFQDLDFQALTREWSTKDDQEEESAEEFAHTYVEQMPGKKDERSSQRLEDVFTDLAEGDLTHDEAASRLAKSPKVGGLGIDPTVAESVVDVFETEMKGKVFLDDVPVNRPPSKPNQPQKPQIEAFTEEDEKEIEQIKQEKEAALTHEPITSIEGVVKRVCEDKRFQFDNPVLTERCQKVVHSRVRGVRDAFATRRQLERSVEQGGVGVTGRSLAEMTQLLEQAVEEYHAHAGAQIEQEKEQAQKVKEAAASAEEQRQVTEQKVMDKRFVELTGKTPRTSVSPTGPKRSRTSAAVSAQVETQQREGKIDVARVKTIIEASQAAAPKSAPRPKPKRVQDVVFEKRLSGPVEELKRLTLTDFRRLSSDPVQATTKIKDKVDLLENLGYEQKVEGIKAWRSSPLNRLYIELAEQAVLSGTTIQAALESQQERGVEMFKDEELKAVMKLNADLRF</sequence>
<feature type="region of interest" description="Disordered" evidence="1">
    <location>
        <begin position="342"/>
        <end position="399"/>
    </location>
</feature>
<dbReference type="EMBL" id="PFWU01000049">
    <property type="protein sequence ID" value="PJA45122.1"/>
    <property type="molecule type" value="Genomic_DNA"/>
</dbReference>
<feature type="compositionally biased region" description="Polar residues" evidence="1">
    <location>
        <begin position="388"/>
        <end position="398"/>
    </location>
</feature>
<dbReference type="Proteomes" id="UP000229385">
    <property type="component" value="Unassembled WGS sequence"/>
</dbReference>
<evidence type="ECO:0000313" key="2">
    <source>
        <dbReference type="EMBL" id="PJA45122.1"/>
    </source>
</evidence>
<name>A0A2M7XB95_9BACT</name>
<protein>
    <submittedName>
        <fullName evidence="2">Uncharacterized protein</fullName>
    </submittedName>
</protein>
<organism evidence="2 3">
    <name type="scientific">Candidatus Uhrbacteria bacterium CG_4_9_14_3_um_filter_50_9</name>
    <dbReference type="NCBI Taxonomy" id="1975035"/>
    <lineage>
        <taxon>Bacteria</taxon>
        <taxon>Candidatus Uhriibacteriota</taxon>
    </lineage>
</organism>
<gene>
    <name evidence="2" type="ORF">CO174_04775</name>
</gene>
<comment type="caution">
    <text evidence="2">The sequence shown here is derived from an EMBL/GenBank/DDBJ whole genome shotgun (WGS) entry which is preliminary data.</text>
</comment>
<evidence type="ECO:0000313" key="3">
    <source>
        <dbReference type="Proteomes" id="UP000229385"/>
    </source>
</evidence>
<feature type="region of interest" description="Disordered" evidence="1">
    <location>
        <begin position="202"/>
        <end position="222"/>
    </location>
</feature>
<accession>A0A2M7XB95</accession>